<sequence>MELSPEENAFVDRMGLVMERFGGARTMGRIYGALLICDPPSPSLTELASALQVSKASISTVTRQMVEAGLIERVPAANRQHRYRVMPGGWSQVLRIQFSGLRMVLDTLDQGLAMRASADRDQRQRLEETRDFFAFVDADASHMLRRYAEYKKTK</sequence>
<evidence type="ECO:0000313" key="6">
    <source>
        <dbReference type="Proteomes" id="UP001595699"/>
    </source>
</evidence>
<gene>
    <name evidence="5" type="ORF">ACFOUW_19805</name>
</gene>
<organism evidence="5 6">
    <name type="scientific">Tenggerimyces flavus</name>
    <dbReference type="NCBI Taxonomy" id="1708749"/>
    <lineage>
        <taxon>Bacteria</taxon>
        <taxon>Bacillati</taxon>
        <taxon>Actinomycetota</taxon>
        <taxon>Actinomycetes</taxon>
        <taxon>Propionibacteriales</taxon>
        <taxon>Nocardioidaceae</taxon>
        <taxon>Tenggerimyces</taxon>
    </lineage>
</organism>
<keyword evidence="3" id="KW-0804">Transcription</keyword>
<reference evidence="6" key="1">
    <citation type="journal article" date="2019" name="Int. J. Syst. Evol. Microbiol.">
        <title>The Global Catalogue of Microorganisms (GCM) 10K type strain sequencing project: providing services to taxonomists for standard genome sequencing and annotation.</title>
        <authorList>
            <consortium name="The Broad Institute Genomics Platform"/>
            <consortium name="The Broad Institute Genome Sequencing Center for Infectious Disease"/>
            <person name="Wu L."/>
            <person name="Ma J."/>
        </authorList>
    </citation>
    <scope>NUCLEOTIDE SEQUENCE [LARGE SCALE GENOMIC DNA]</scope>
    <source>
        <strain evidence="6">CGMCC 4.7241</strain>
    </source>
</reference>
<evidence type="ECO:0000313" key="5">
    <source>
        <dbReference type="EMBL" id="MFC3763097.1"/>
    </source>
</evidence>
<evidence type="ECO:0000256" key="1">
    <source>
        <dbReference type="ARBA" id="ARBA00023015"/>
    </source>
</evidence>
<dbReference type="PANTHER" id="PTHR38465:SF2">
    <property type="entry name" value="HTH-TYPE TRANSCRIPTIONAL REGULATOR MMPR5"/>
    <property type="match status" value="1"/>
</dbReference>
<dbReference type="InterPro" id="IPR052362">
    <property type="entry name" value="HTH-GbsR_regulator"/>
</dbReference>
<dbReference type="RefSeq" id="WP_205119821.1">
    <property type="nucleotide sequence ID" value="NZ_JAFBCM010000001.1"/>
</dbReference>
<comment type="caution">
    <text evidence="5">The sequence shown here is derived from an EMBL/GenBank/DDBJ whole genome shotgun (WGS) entry which is preliminary data.</text>
</comment>
<dbReference type="Gene3D" id="1.10.287.160">
    <property type="entry name" value="HR1 repeat"/>
    <property type="match status" value="1"/>
</dbReference>
<keyword evidence="2" id="KW-0238">DNA-binding</keyword>
<dbReference type="PANTHER" id="PTHR38465">
    <property type="entry name" value="HTH-TYPE TRANSCRIPTIONAL REGULATOR MJ1563-RELATED"/>
    <property type="match status" value="1"/>
</dbReference>
<evidence type="ECO:0000256" key="2">
    <source>
        <dbReference type="ARBA" id="ARBA00023125"/>
    </source>
</evidence>
<protein>
    <submittedName>
        <fullName evidence="5">GbsR/MarR family transcriptional regulator</fullName>
    </submittedName>
</protein>
<dbReference type="SUPFAM" id="SSF46785">
    <property type="entry name" value="Winged helix' DNA-binding domain"/>
    <property type="match status" value="1"/>
</dbReference>
<accession>A0ABV7YDD6</accession>
<proteinExistence type="predicted"/>
<dbReference type="Gene3D" id="1.10.10.10">
    <property type="entry name" value="Winged helix-like DNA-binding domain superfamily/Winged helix DNA-binding domain"/>
    <property type="match status" value="1"/>
</dbReference>
<evidence type="ECO:0000259" key="4">
    <source>
        <dbReference type="Pfam" id="PF01047"/>
    </source>
</evidence>
<keyword evidence="6" id="KW-1185">Reference proteome</keyword>
<dbReference type="Proteomes" id="UP001595699">
    <property type="component" value="Unassembled WGS sequence"/>
</dbReference>
<evidence type="ECO:0000256" key="3">
    <source>
        <dbReference type="ARBA" id="ARBA00023163"/>
    </source>
</evidence>
<dbReference type="InterPro" id="IPR000835">
    <property type="entry name" value="HTH_MarR-typ"/>
</dbReference>
<dbReference type="Pfam" id="PF01047">
    <property type="entry name" value="MarR"/>
    <property type="match status" value="1"/>
</dbReference>
<dbReference type="EMBL" id="JBHRZH010000017">
    <property type="protein sequence ID" value="MFC3763097.1"/>
    <property type="molecule type" value="Genomic_DNA"/>
</dbReference>
<feature type="domain" description="HTH marR-type" evidence="4">
    <location>
        <begin position="40"/>
        <end position="75"/>
    </location>
</feature>
<name>A0ABV7YDD6_9ACTN</name>
<dbReference type="InterPro" id="IPR036388">
    <property type="entry name" value="WH-like_DNA-bd_sf"/>
</dbReference>
<dbReference type="InterPro" id="IPR036390">
    <property type="entry name" value="WH_DNA-bd_sf"/>
</dbReference>
<keyword evidence="1" id="KW-0805">Transcription regulation</keyword>